<evidence type="ECO:0000259" key="12">
    <source>
        <dbReference type="PROSITE" id="PS51163"/>
    </source>
</evidence>
<evidence type="ECO:0000313" key="13">
    <source>
        <dbReference type="EMBL" id="BCJ36072.1"/>
    </source>
</evidence>
<dbReference type="GO" id="GO:0005737">
    <property type="term" value="C:cytoplasm"/>
    <property type="evidence" value="ECO:0007669"/>
    <property type="project" value="UniProtKB-SubCell"/>
</dbReference>
<comment type="similarity">
    <text evidence="2">Belongs to the SUA5 family.</text>
</comment>
<comment type="subcellular location">
    <subcellularLocation>
        <location evidence="1">Cytoplasm</location>
    </subcellularLocation>
</comment>
<dbReference type="InterPro" id="IPR006070">
    <property type="entry name" value="Sua5-like_dom"/>
</dbReference>
<evidence type="ECO:0000256" key="1">
    <source>
        <dbReference type="ARBA" id="ARBA00004496"/>
    </source>
</evidence>
<gene>
    <name evidence="13" type="ORF">Athai_35750</name>
</gene>
<dbReference type="GO" id="GO:0061710">
    <property type="term" value="F:L-threonylcarbamoyladenylate synthase"/>
    <property type="evidence" value="ECO:0007669"/>
    <property type="project" value="UniProtKB-EC"/>
</dbReference>
<dbReference type="EMBL" id="AP023355">
    <property type="protein sequence ID" value="BCJ36072.1"/>
    <property type="molecule type" value="Genomic_DNA"/>
</dbReference>
<dbReference type="SUPFAM" id="SSF55821">
    <property type="entry name" value="YrdC/RibB"/>
    <property type="match status" value="1"/>
</dbReference>
<evidence type="ECO:0000256" key="7">
    <source>
        <dbReference type="ARBA" id="ARBA00022695"/>
    </source>
</evidence>
<evidence type="ECO:0000256" key="4">
    <source>
        <dbReference type="ARBA" id="ARBA00022490"/>
    </source>
</evidence>
<dbReference type="PANTHER" id="PTHR17490:SF16">
    <property type="entry name" value="THREONYLCARBAMOYL-AMP SYNTHASE"/>
    <property type="match status" value="1"/>
</dbReference>
<keyword evidence="5" id="KW-0808">Transferase</keyword>
<dbReference type="GO" id="GO:0008033">
    <property type="term" value="P:tRNA processing"/>
    <property type="evidence" value="ECO:0007669"/>
    <property type="project" value="UniProtKB-KW"/>
</dbReference>
<evidence type="ECO:0000256" key="10">
    <source>
        <dbReference type="ARBA" id="ARBA00029774"/>
    </source>
</evidence>
<evidence type="ECO:0000256" key="9">
    <source>
        <dbReference type="ARBA" id="ARBA00022840"/>
    </source>
</evidence>
<keyword evidence="14" id="KW-1185">Reference proteome</keyword>
<dbReference type="InterPro" id="IPR050156">
    <property type="entry name" value="TC-AMP_synthase_SUA5"/>
</dbReference>
<dbReference type="GO" id="GO:0005524">
    <property type="term" value="F:ATP binding"/>
    <property type="evidence" value="ECO:0007669"/>
    <property type="project" value="UniProtKB-KW"/>
</dbReference>
<accession>A0A7R7DQT6</accession>
<dbReference type="NCBIfam" id="TIGR00057">
    <property type="entry name" value="L-threonylcarbamoyladenylate synthase"/>
    <property type="match status" value="1"/>
</dbReference>
<keyword evidence="6" id="KW-0819">tRNA processing</keyword>
<evidence type="ECO:0000256" key="3">
    <source>
        <dbReference type="ARBA" id="ARBA00012584"/>
    </source>
</evidence>
<keyword evidence="9" id="KW-0067">ATP-binding</keyword>
<dbReference type="RefSeq" id="WP_203962491.1">
    <property type="nucleotide sequence ID" value="NZ_AP023355.1"/>
</dbReference>
<evidence type="ECO:0000256" key="11">
    <source>
        <dbReference type="ARBA" id="ARBA00048366"/>
    </source>
</evidence>
<comment type="catalytic activity">
    <reaction evidence="11">
        <text>L-threonine + hydrogencarbonate + ATP = L-threonylcarbamoyladenylate + diphosphate + H2O</text>
        <dbReference type="Rhea" id="RHEA:36407"/>
        <dbReference type="ChEBI" id="CHEBI:15377"/>
        <dbReference type="ChEBI" id="CHEBI:17544"/>
        <dbReference type="ChEBI" id="CHEBI:30616"/>
        <dbReference type="ChEBI" id="CHEBI:33019"/>
        <dbReference type="ChEBI" id="CHEBI:57926"/>
        <dbReference type="ChEBI" id="CHEBI:73682"/>
        <dbReference type="EC" id="2.7.7.87"/>
    </reaction>
</comment>
<evidence type="ECO:0000256" key="5">
    <source>
        <dbReference type="ARBA" id="ARBA00022679"/>
    </source>
</evidence>
<dbReference type="GO" id="GO:0006450">
    <property type="term" value="P:regulation of translational fidelity"/>
    <property type="evidence" value="ECO:0007669"/>
    <property type="project" value="TreeGrafter"/>
</dbReference>
<sequence>MEDCTLVTLYDCRTDQGRDAGLAAAAATIRAGGLVVLPTDTVYGISADAFDPAAVRALLAAKGRGRAMPPPVLVAEPEQLARLAPAAPPVAHALADRYWPGGLTIVVPHAPELTWDIGDTGGTVGVRMPADEIALQLLRRTGPLATSSANRTGVAPAATAAEARDQLGDAVATYLEAGASTGGVASTVLDLAASPPRLIRAGAVSPAELRTLLPDLTDSVSAS</sequence>
<dbReference type="AlphaFoldDB" id="A0A7R7DQT6"/>
<proteinExistence type="inferred from homology"/>
<dbReference type="Pfam" id="PF01300">
    <property type="entry name" value="Sua5_yciO_yrdC"/>
    <property type="match status" value="1"/>
</dbReference>
<dbReference type="GO" id="GO:0003725">
    <property type="term" value="F:double-stranded RNA binding"/>
    <property type="evidence" value="ECO:0007669"/>
    <property type="project" value="InterPro"/>
</dbReference>
<keyword evidence="8" id="KW-0547">Nucleotide-binding</keyword>
<keyword evidence="4" id="KW-0963">Cytoplasm</keyword>
<dbReference type="KEGG" id="atl:Athai_35750"/>
<dbReference type="PANTHER" id="PTHR17490">
    <property type="entry name" value="SUA5"/>
    <property type="match status" value="1"/>
</dbReference>
<evidence type="ECO:0000256" key="2">
    <source>
        <dbReference type="ARBA" id="ARBA00007663"/>
    </source>
</evidence>
<dbReference type="PROSITE" id="PS51163">
    <property type="entry name" value="YRDC"/>
    <property type="match status" value="1"/>
</dbReference>
<keyword evidence="7" id="KW-0548">Nucleotidyltransferase</keyword>
<dbReference type="EC" id="2.7.7.87" evidence="3"/>
<evidence type="ECO:0000256" key="8">
    <source>
        <dbReference type="ARBA" id="ARBA00022741"/>
    </source>
</evidence>
<dbReference type="GO" id="GO:0000049">
    <property type="term" value="F:tRNA binding"/>
    <property type="evidence" value="ECO:0007669"/>
    <property type="project" value="TreeGrafter"/>
</dbReference>
<name>A0A7R7DQT6_9ACTN</name>
<organism evidence="13 14">
    <name type="scientific">Actinocatenispora thailandica</name>
    <dbReference type="NCBI Taxonomy" id="227318"/>
    <lineage>
        <taxon>Bacteria</taxon>
        <taxon>Bacillati</taxon>
        <taxon>Actinomycetota</taxon>
        <taxon>Actinomycetes</taxon>
        <taxon>Micromonosporales</taxon>
        <taxon>Micromonosporaceae</taxon>
        <taxon>Actinocatenispora</taxon>
    </lineage>
</organism>
<evidence type="ECO:0000313" key="14">
    <source>
        <dbReference type="Proteomes" id="UP000611640"/>
    </source>
</evidence>
<feature type="domain" description="YrdC-like" evidence="12">
    <location>
        <begin position="19"/>
        <end position="204"/>
    </location>
</feature>
<dbReference type="InterPro" id="IPR017945">
    <property type="entry name" value="DHBP_synth_RibB-like_a/b_dom"/>
</dbReference>
<dbReference type="Proteomes" id="UP000611640">
    <property type="component" value="Chromosome"/>
</dbReference>
<evidence type="ECO:0000256" key="6">
    <source>
        <dbReference type="ARBA" id="ARBA00022694"/>
    </source>
</evidence>
<reference evidence="13 14" key="1">
    <citation type="submission" date="2020-08" db="EMBL/GenBank/DDBJ databases">
        <title>Whole genome shotgun sequence of Actinocatenispora thailandica NBRC 105041.</title>
        <authorList>
            <person name="Komaki H."/>
            <person name="Tamura T."/>
        </authorList>
    </citation>
    <scope>NUCLEOTIDE SEQUENCE [LARGE SCALE GENOMIC DNA]</scope>
    <source>
        <strain evidence="13 14">NBRC 105041</strain>
    </source>
</reference>
<dbReference type="Gene3D" id="3.90.870.10">
    <property type="entry name" value="DHBP synthase"/>
    <property type="match status" value="1"/>
</dbReference>
<protein>
    <recommendedName>
        <fullName evidence="10">L-threonylcarbamoyladenylate synthase</fullName>
        <ecNumber evidence="3">2.7.7.87</ecNumber>
    </recommendedName>
    <alternativeName>
        <fullName evidence="10">L-threonylcarbamoyladenylate synthase</fullName>
    </alternativeName>
</protein>